<organism evidence="1 2">
    <name type="scientific">Paracoccus liaowanqingii</name>
    <dbReference type="NCBI Taxonomy" id="2560053"/>
    <lineage>
        <taxon>Bacteria</taxon>
        <taxon>Pseudomonadati</taxon>
        <taxon>Pseudomonadota</taxon>
        <taxon>Alphaproteobacteria</taxon>
        <taxon>Rhodobacterales</taxon>
        <taxon>Paracoccaceae</taxon>
        <taxon>Paracoccus</taxon>
    </lineage>
</organism>
<dbReference type="EMBL" id="SRPG01000308">
    <property type="protein sequence ID" value="TGN45819.1"/>
    <property type="molecule type" value="Genomic_DNA"/>
</dbReference>
<sequence>MTRDCLLIRATDKGAQELELAKNLEPYFGRHIYFVLDRYSEIQKDVFLSDDNVIHATGKFLHTHKIANFHKIGWQCGDICLYAAKQKIPFYDQYWLIEPDVSFVMEDVVPFFKELSMIGDDFIGSNFGLRTEKWGWYNSMAATSKSHIFGSCFPISRFSFDAIDLLFSARIEYFRSLGEFSTQGKNRRLIANDEAFVATVLGNSHLSCKSLCNLYPEKMKYFSSNIPIHPEELKFLNDKIVHPVCSGEKFTVKFSRIMKSNPVLAASRMEDFISRLGEQVWIETTSIPIADLKLASLN</sequence>
<evidence type="ECO:0008006" key="3">
    <source>
        <dbReference type="Google" id="ProtNLM"/>
    </source>
</evidence>
<protein>
    <recommendedName>
        <fullName evidence="3">DUF5672 domain-containing protein</fullName>
    </recommendedName>
</protein>
<dbReference type="AlphaFoldDB" id="A0A4Z1CK30"/>
<dbReference type="Proteomes" id="UP000297972">
    <property type="component" value="Unassembled WGS sequence"/>
</dbReference>
<proteinExistence type="predicted"/>
<accession>A0A4Z1CK30</accession>
<name>A0A4Z1CK30_9RHOB</name>
<keyword evidence="2" id="KW-1185">Reference proteome</keyword>
<evidence type="ECO:0000313" key="2">
    <source>
        <dbReference type="Proteomes" id="UP000297972"/>
    </source>
</evidence>
<reference evidence="1 2" key="1">
    <citation type="submission" date="2019-03" db="EMBL/GenBank/DDBJ databases">
        <authorList>
            <person name="Li J."/>
        </authorList>
    </citation>
    <scope>NUCLEOTIDE SEQUENCE [LARGE SCALE GENOMIC DNA]</scope>
    <source>
        <strain evidence="1 2">3058</strain>
    </source>
</reference>
<dbReference type="RefSeq" id="WP_135819007.1">
    <property type="nucleotide sequence ID" value="NZ_SRPG01000308.1"/>
</dbReference>
<gene>
    <name evidence="1" type="ORF">E4L95_19670</name>
</gene>
<comment type="caution">
    <text evidence="1">The sequence shown here is derived from an EMBL/GenBank/DDBJ whole genome shotgun (WGS) entry which is preliminary data.</text>
</comment>
<dbReference type="OrthoDB" id="8448143at2"/>
<evidence type="ECO:0000313" key="1">
    <source>
        <dbReference type="EMBL" id="TGN45819.1"/>
    </source>
</evidence>